<protein>
    <submittedName>
        <fullName evidence="1">Anti-sigma factor</fullName>
    </submittedName>
</protein>
<proteinExistence type="predicted"/>
<organism evidence="1 2">
    <name type="scientific">Peptoclostridium litorale DSM 5388</name>
    <dbReference type="NCBI Taxonomy" id="1121324"/>
    <lineage>
        <taxon>Bacteria</taxon>
        <taxon>Bacillati</taxon>
        <taxon>Bacillota</taxon>
        <taxon>Clostridia</taxon>
        <taxon>Peptostreptococcales</taxon>
        <taxon>Peptoclostridiaceae</taxon>
        <taxon>Peptoclostridium</taxon>
    </lineage>
</organism>
<dbReference type="eggNOG" id="COG5662">
    <property type="taxonomic scope" value="Bacteria"/>
</dbReference>
<reference evidence="1 2" key="1">
    <citation type="submission" date="2014-03" db="EMBL/GenBank/DDBJ databases">
        <title>Genome sequence of Clostridium litorale W6, DSM 5388.</title>
        <authorList>
            <person name="Poehlein A."/>
            <person name="Jagirdar A."/>
            <person name="Khonsari B."/>
            <person name="Chibani C.M."/>
            <person name="Gutierrez Gutierrez D.A."/>
            <person name="Davydova E."/>
            <person name="Alghaithi H.S."/>
            <person name="Nair K.P."/>
            <person name="Dhamotharan K."/>
            <person name="Chandran L."/>
            <person name="G W."/>
            <person name="Daniel R."/>
        </authorList>
    </citation>
    <scope>NUCLEOTIDE SEQUENCE [LARGE SCALE GENOMIC DNA]</scope>
    <source>
        <strain evidence="1 2">W6</strain>
    </source>
</reference>
<sequence>MCYDVQTLQQILDGNFDGDIQKSMAHINSCPHCKEAFEKLQLEEIDVFELLDIGIDMPPPNPIRQLAASKAQSDYAEALENIGKPKNNKFMGVIKLNSGLKRFSVALAGVVICSSIFFSEPLKVKAQELLQMFRVENMQTISFSREDAYELEKAFESGSGTAEIENFGKVEMDSEVEPVSIDGVSSPDDIKAVMPDAKVANPPEGFKIEDATVTDDINMKFTLDIEKINDFLKYMGEDNLLPESISNKPFFVRTGSFLNYGLEIEPDDSNSSSYAHVSISQTQAPEIEIPSDVDKNELVHSLLSLKLIPRNLKTQLLAIDDITTTIPILYSEDDETAEDISIRGHQGILIQPKDANDDYIRVCFKEDGYLFFISSYSVDEDTLLEIIESME</sequence>
<evidence type="ECO:0000313" key="2">
    <source>
        <dbReference type="Proteomes" id="UP000027946"/>
    </source>
</evidence>
<keyword evidence="2" id="KW-1185">Reference proteome</keyword>
<name>A0A069RID6_PEPLI</name>
<evidence type="ECO:0000313" key="1">
    <source>
        <dbReference type="EMBL" id="KDR96776.1"/>
    </source>
</evidence>
<dbReference type="EMBL" id="JJMM01000002">
    <property type="protein sequence ID" value="KDR96776.1"/>
    <property type="molecule type" value="Genomic_DNA"/>
</dbReference>
<dbReference type="OrthoDB" id="2079550at2"/>
<dbReference type="AlphaFoldDB" id="A0A069RID6"/>
<comment type="caution">
    <text evidence="1">The sequence shown here is derived from an EMBL/GenBank/DDBJ whole genome shotgun (WGS) entry which is preliminary data.</text>
</comment>
<accession>A0A069RID6</accession>
<gene>
    <name evidence="1" type="ORF">CLIT_2c03820</name>
</gene>
<dbReference type="STRING" id="1121324.CLIT_2c03820"/>
<dbReference type="RefSeq" id="WP_038261447.1">
    <property type="nucleotide sequence ID" value="NZ_FSRH01000019.1"/>
</dbReference>
<dbReference type="Proteomes" id="UP000027946">
    <property type="component" value="Unassembled WGS sequence"/>
</dbReference>